<dbReference type="PANTHER" id="PTHR42110:SF1">
    <property type="entry name" value="L-ASPARAGINASE, PUTATIVE (AFU_ORTHOLOGUE AFUA_3G11890)-RELATED"/>
    <property type="match status" value="1"/>
</dbReference>
<proteinExistence type="predicted"/>
<dbReference type="STRING" id="1641875.XM53_04240"/>
<accession>A0A0T5NYU2</accession>
<dbReference type="PANTHER" id="PTHR42110">
    <property type="entry name" value="L-ASPARAGINASE, PUTATIVE (AFU_ORTHOLOGUE AFUA_3G11890)-RELATED"/>
    <property type="match status" value="1"/>
</dbReference>
<gene>
    <name evidence="1" type="ORF">XM53_04240</name>
</gene>
<reference evidence="1 2" key="1">
    <citation type="submission" date="2015-04" db="EMBL/GenBank/DDBJ databases">
        <title>The draft genome sequence of Roseovarius sp.R12b.</title>
        <authorList>
            <person name="Li G."/>
            <person name="Lai Q."/>
            <person name="Shao Z."/>
            <person name="Yan P."/>
        </authorList>
    </citation>
    <scope>NUCLEOTIDE SEQUENCE [LARGE SCALE GENOMIC DNA]</scope>
    <source>
        <strain evidence="1 2">R12B</strain>
    </source>
</reference>
<evidence type="ECO:0000313" key="1">
    <source>
        <dbReference type="EMBL" id="KRS14085.1"/>
    </source>
</evidence>
<dbReference type="OrthoDB" id="9780674at2"/>
<keyword evidence="2" id="KW-1185">Reference proteome</keyword>
<comment type="caution">
    <text evidence="1">The sequence shown here is derived from an EMBL/GenBank/DDBJ whole genome shotgun (WGS) entry which is preliminary data.</text>
</comment>
<dbReference type="EMBL" id="LAXJ01000003">
    <property type="protein sequence ID" value="KRS14085.1"/>
    <property type="molecule type" value="Genomic_DNA"/>
</dbReference>
<organism evidence="1 2">
    <name type="scientific">Roseovarius atlanticus</name>
    <dbReference type="NCBI Taxonomy" id="1641875"/>
    <lineage>
        <taxon>Bacteria</taxon>
        <taxon>Pseudomonadati</taxon>
        <taxon>Pseudomonadota</taxon>
        <taxon>Alphaproteobacteria</taxon>
        <taxon>Rhodobacterales</taxon>
        <taxon>Roseobacteraceae</taxon>
        <taxon>Roseovarius</taxon>
    </lineage>
</organism>
<name>A0A0T5NYU2_9RHOB</name>
<protein>
    <submittedName>
        <fullName evidence="1">L-asparaginase</fullName>
    </submittedName>
</protein>
<sequence>MRRDDLPDDRRPQVTNAVPLTEIWRGDIVESLHLGHAVICNGQGEVIEGWGDADAVTYPRSSAKMIQAMPLVDSGAADAFGLGPRQLALACASHQGAAVHTEAVNDWIHGLGLSDDDFRCGPQMPQDRAAFNHLIKTDGSPCQVHNNCSGKHAGFMTLSKHLNGGPEYVDPDHPVQRACFEAFEELTGERSPGFAPDGCNAPNSITTMRGIGRAMGWFANATTGGGVRQDAAVRLREAMIANPLLVAGEKRACTELMKACHEPVALKTGAEGFFVAIAPTKKLGIALKAADGSTRAANCTIAALLVRIGVLDPQHPATLKFMNAPILNRRKVRTGIVKPVDGLLP</sequence>
<evidence type="ECO:0000313" key="2">
    <source>
        <dbReference type="Proteomes" id="UP000051295"/>
    </source>
</evidence>
<dbReference type="Proteomes" id="UP000051295">
    <property type="component" value="Unassembled WGS sequence"/>
</dbReference>
<dbReference type="InterPro" id="IPR010349">
    <property type="entry name" value="Asparaginase_II"/>
</dbReference>
<dbReference type="AlphaFoldDB" id="A0A0T5NYU2"/>
<dbReference type="PATRIC" id="fig|1641875.4.peg.2859"/>
<dbReference type="Pfam" id="PF06089">
    <property type="entry name" value="Asparaginase_II"/>
    <property type="match status" value="1"/>
</dbReference>